<dbReference type="PROSITE" id="PS50089">
    <property type="entry name" value="ZF_RING_2"/>
    <property type="match status" value="1"/>
</dbReference>
<keyword evidence="1" id="KW-0862">Zinc</keyword>
<dbReference type="InterPro" id="IPR012677">
    <property type="entry name" value="Nucleotide-bd_a/b_plait_sf"/>
</dbReference>
<feature type="compositionally biased region" description="Pro residues" evidence="2">
    <location>
        <begin position="1"/>
        <end position="11"/>
    </location>
</feature>
<dbReference type="Gene3D" id="3.30.70.330">
    <property type="match status" value="1"/>
</dbReference>
<feature type="region of interest" description="Disordered" evidence="2">
    <location>
        <begin position="1"/>
        <end position="24"/>
    </location>
</feature>
<dbReference type="PANTHER" id="PTHR12603:SF0">
    <property type="entry name" value="CCR4-NOT TRANSCRIPTION COMPLEX SUBUNIT 4"/>
    <property type="match status" value="1"/>
</dbReference>
<feature type="region of interest" description="Disordered" evidence="2">
    <location>
        <begin position="399"/>
        <end position="516"/>
    </location>
</feature>
<keyword evidence="1" id="KW-0479">Metal-binding</keyword>
<feature type="region of interest" description="Disordered" evidence="2">
    <location>
        <begin position="811"/>
        <end position="840"/>
    </location>
</feature>
<feature type="compositionally biased region" description="Polar residues" evidence="2">
    <location>
        <begin position="307"/>
        <end position="323"/>
    </location>
</feature>
<dbReference type="SMART" id="SM00361">
    <property type="entry name" value="RRM_1"/>
    <property type="match status" value="1"/>
</dbReference>
<keyword evidence="1" id="KW-0863">Zinc-finger</keyword>
<gene>
    <name evidence="4" type="ORF">L201_004835</name>
</gene>
<feature type="compositionally biased region" description="Polar residues" evidence="2">
    <location>
        <begin position="826"/>
        <end position="837"/>
    </location>
</feature>
<dbReference type="GO" id="GO:0008270">
    <property type="term" value="F:zinc ion binding"/>
    <property type="evidence" value="ECO:0007669"/>
    <property type="project" value="UniProtKB-KW"/>
</dbReference>
<keyword evidence="5" id="KW-1185">Reference proteome</keyword>
<feature type="compositionally biased region" description="Low complexity" evidence="2">
    <location>
        <begin position="478"/>
        <end position="498"/>
    </location>
</feature>
<feature type="compositionally biased region" description="Polar residues" evidence="2">
    <location>
        <begin position="644"/>
        <end position="659"/>
    </location>
</feature>
<dbReference type="EMBL" id="CP144103">
    <property type="protein sequence ID" value="WWC89906.1"/>
    <property type="molecule type" value="Genomic_DNA"/>
</dbReference>
<dbReference type="AlphaFoldDB" id="A0AAX4JWT8"/>
<evidence type="ECO:0000259" key="3">
    <source>
        <dbReference type="PROSITE" id="PS50089"/>
    </source>
</evidence>
<dbReference type="RefSeq" id="XP_066076669.1">
    <property type="nucleotide sequence ID" value="XM_066220572.1"/>
</dbReference>
<dbReference type="Proteomes" id="UP001355207">
    <property type="component" value="Chromosome 6"/>
</dbReference>
<feature type="compositionally biased region" description="Low complexity" evidence="2">
    <location>
        <begin position="815"/>
        <end position="825"/>
    </location>
</feature>
<dbReference type="GO" id="GO:0016567">
    <property type="term" value="P:protein ubiquitination"/>
    <property type="evidence" value="ECO:0007669"/>
    <property type="project" value="TreeGrafter"/>
</dbReference>
<feature type="domain" description="RING-type" evidence="3">
    <location>
        <begin position="63"/>
        <end position="105"/>
    </location>
</feature>
<feature type="compositionally biased region" description="Polar residues" evidence="2">
    <location>
        <begin position="331"/>
        <end position="340"/>
    </location>
</feature>
<dbReference type="InterPro" id="IPR001841">
    <property type="entry name" value="Znf_RING"/>
</dbReference>
<dbReference type="InterPro" id="IPR039780">
    <property type="entry name" value="Mot2"/>
</dbReference>
<dbReference type="InterPro" id="IPR013083">
    <property type="entry name" value="Znf_RING/FYVE/PHD"/>
</dbReference>
<name>A0AAX4JWT8_9TREE</name>
<reference evidence="4 5" key="1">
    <citation type="submission" date="2024-01" db="EMBL/GenBank/DDBJ databases">
        <title>Comparative genomics of Cryptococcus and Kwoniella reveals pathogenesis evolution and contrasting modes of karyotype evolution via chromosome fusion or intercentromeric recombination.</title>
        <authorList>
            <person name="Coelho M.A."/>
            <person name="David-Palma M."/>
            <person name="Shea T."/>
            <person name="Bowers K."/>
            <person name="McGinley-Smith S."/>
            <person name="Mohammad A.W."/>
            <person name="Gnirke A."/>
            <person name="Yurkov A.M."/>
            <person name="Nowrousian M."/>
            <person name="Sun S."/>
            <person name="Cuomo C.A."/>
            <person name="Heitman J."/>
        </authorList>
    </citation>
    <scope>NUCLEOTIDE SEQUENCE [LARGE SCALE GENOMIC DNA]</scope>
    <source>
        <strain evidence="4 5">CBS 6074</strain>
    </source>
</reference>
<sequence length="894" mass="96669">MPLPSLHPLPANPTTGQQPFATLGSRGISSVAPASGSSGGVNRETLKTLQDVVWSDDEDDPDCLLCAEPLDLSDLNFKPCQCGMQICQFCYNKLLGSDARCPGCRRPYDSKAVVFQPVDWEEVKRAKERKTKKARTIKQLTSMGRRHLLGVRVVMKNMVYVIGMKLPAPGDEAIPILRSNDYFGQYGKISKIYLSDRTKLTASAVTTLTEDDPSTSTGIYIVYVRREDAARAIASLDGIPAPSGPPGSLLKATHGTTRYCESFLKSQKCDTPNCHCLHEWGGDSDCFTKEDMETAFTRPAEYDARQKQTIVSAPQPPSLSSKTAWPKPSSEDVNGSSTGLPSAANWGKGITVKTTRASNANPIARPTKIGSFIPLGKNNAAFPLPTPSPTIPIIIKEKKERKSQAMARAKSTDSSQSAPTTSAQTSPKRKSSALPPLTSTKSSSSSVIPPPPPPGLSISTPAPEPAPEPSPDDILDEQASADSDAGPSSSSPAPQTPGHSTDSIPPEPLSSEPIIIHSPYPEPIIFSFPAHDKDFAFVLGLDDTELQQRYAQAGGYEPSPFSKTLEGLAELGVHAPELPDLFDAPSRRNSLGYSGLFRPFDPSEGEDSPSTSDSTPGPSRSRIGGVGGDHNAQRTESRFGFARPSSSNSRGQSPFSNMRRSVAEQSGLRDNWYTRQQQQPQNDDNNTFSPHPHNQQQQQQNDPRTAALAAQVASFVGSYDSSIGGGSGGNDNTWSSAGIAAAESPYAHSPQHQRQLALLQGGNSGNNNAGNYERGRLDHAGYLQKGPGRSDRDEYEPPVLQYGTTQIFSNPAHSQTQQQQQQQQQRSSMFSPDSTTHSIHEDNQFQSPLAFNQLQIQQQQQTPQNQHPDARQLMALHHSRGSPTPLAAHAYRRY</sequence>
<proteinExistence type="predicted"/>
<dbReference type="GO" id="GO:0030014">
    <property type="term" value="C:CCR4-NOT complex"/>
    <property type="evidence" value="ECO:0007669"/>
    <property type="project" value="InterPro"/>
</dbReference>
<evidence type="ECO:0000313" key="4">
    <source>
        <dbReference type="EMBL" id="WWC89906.1"/>
    </source>
</evidence>
<feature type="region of interest" description="Disordered" evidence="2">
    <location>
        <begin position="303"/>
        <end position="347"/>
    </location>
</feature>
<dbReference type="CDD" id="cd16618">
    <property type="entry name" value="mRING-HC-C4C4_CNOT4"/>
    <property type="match status" value="1"/>
</dbReference>
<dbReference type="SUPFAM" id="SSF57850">
    <property type="entry name" value="RING/U-box"/>
    <property type="match status" value="1"/>
</dbReference>
<evidence type="ECO:0000256" key="1">
    <source>
        <dbReference type="PROSITE-ProRule" id="PRU00175"/>
    </source>
</evidence>
<dbReference type="Gene3D" id="3.30.40.10">
    <property type="entry name" value="Zinc/RING finger domain, C3HC4 (zinc finger)"/>
    <property type="match status" value="1"/>
</dbReference>
<accession>A0AAX4JWT8</accession>
<dbReference type="GO" id="GO:0004842">
    <property type="term" value="F:ubiquitin-protein transferase activity"/>
    <property type="evidence" value="ECO:0007669"/>
    <property type="project" value="InterPro"/>
</dbReference>
<evidence type="ECO:0000313" key="5">
    <source>
        <dbReference type="Proteomes" id="UP001355207"/>
    </source>
</evidence>
<feature type="compositionally biased region" description="Low complexity" evidence="2">
    <location>
        <begin position="676"/>
        <end position="686"/>
    </location>
</feature>
<dbReference type="GeneID" id="91095505"/>
<feature type="compositionally biased region" description="Low complexity" evidence="2">
    <location>
        <begin position="412"/>
        <end position="447"/>
    </location>
</feature>
<organism evidence="4 5">
    <name type="scientific">Kwoniella dendrophila CBS 6074</name>
    <dbReference type="NCBI Taxonomy" id="1295534"/>
    <lineage>
        <taxon>Eukaryota</taxon>
        <taxon>Fungi</taxon>
        <taxon>Dikarya</taxon>
        <taxon>Basidiomycota</taxon>
        <taxon>Agaricomycotina</taxon>
        <taxon>Tremellomycetes</taxon>
        <taxon>Tremellales</taxon>
        <taxon>Cryptococcaceae</taxon>
        <taxon>Kwoniella</taxon>
    </lineage>
</organism>
<feature type="region of interest" description="Disordered" evidence="2">
    <location>
        <begin position="593"/>
        <end position="707"/>
    </location>
</feature>
<feature type="region of interest" description="Disordered" evidence="2">
    <location>
        <begin position="760"/>
        <end position="796"/>
    </location>
</feature>
<dbReference type="InterPro" id="IPR039515">
    <property type="entry name" value="NOT4_mRING-HC-C4C4"/>
</dbReference>
<dbReference type="InterPro" id="IPR003954">
    <property type="entry name" value="RRM_euk-type"/>
</dbReference>
<protein>
    <recommendedName>
        <fullName evidence="3">RING-type domain-containing protein</fullName>
    </recommendedName>
</protein>
<dbReference type="PANTHER" id="PTHR12603">
    <property type="entry name" value="CCR4-NOT TRANSCRIPTION COMPLEX RELATED"/>
    <property type="match status" value="1"/>
</dbReference>
<dbReference type="Pfam" id="PF14570">
    <property type="entry name" value="zf-RING_4"/>
    <property type="match status" value="1"/>
</dbReference>
<evidence type="ECO:0000256" key="2">
    <source>
        <dbReference type="SAM" id="MobiDB-lite"/>
    </source>
</evidence>
<dbReference type="GO" id="GO:0003676">
    <property type="term" value="F:nucleic acid binding"/>
    <property type="evidence" value="ECO:0007669"/>
    <property type="project" value="InterPro"/>
</dbReference>
<feature type="compositionally biased region" description="Low complexity" evidence="2">
    <location>
        <begin position="608"/>
        <end position="622"/>
    </location>
</feature>